<evidence type="ECO:0000313" key="2">
    <source>
        <dbReference type="Proteomes" id="UP000789396"/>
    </source>
</evidence>
<name>A0A9N9GVZ7_9GLOM</name>
<protein>
    <submittedName>
        <fullName evidence="1">18687_t:CDS:1</fullName>
    </submittedName>
</protein>
<dbReference type="Proteomes" id="UP000789396">
    <property type="component" value="Unassembled WGS sequence"/>
</dbReference>
<dbReference type="EMBL" id="CAJVPZ010012298">
    <property type="protein sequence ID" value="CAG8638428.1"/>
    <property type="molecule type" value="Genomic_DNA"/>
</dbReference>
<organism evidence="1 2">
    <name type="scientific">Racocetra fulgida</name>
    <dbReference type="NCBI Taxonomy" id="60492"/>
    <lineage>
        <taxon>Eukaryota</taxon>
        <taxon>Fungi</taxon>
        <taxon>Fungi incertae sedis</taxon>
        <taxon>Mucoromycota</taxon>
        <taxon>Glomeromycotina</taxon>
        <taxon>Glomeromycetes</taxon>
        <taxon>Diversisporales</taxon>
        <taxon>Gigasporaceae</taxon>
        <taxon>Racocetra</taxon>
    </lineage>
</organism>
<gene>
    <name evidence="1" type="ORF">RFULGI_LOCUS7988</name>
</gene>
<reference evidence="1" key="1">
    <citation type="submission" date="2021-06" db="EMBL/GenBank/DDBJ databases">
        <authorList>
            <person name="Kallberg Y."/>
            <person name="Tangrot J."/>
            <person name="Rosling A."/>
        </authorList>
    </citation>
    <scope>NUCLEOTIDE SEQUENCE</scope>
    <source>
        <strain evidence="1">IN212</strain>
    </source>
</reference>
<comment type="caution">
    <text evidence="1">The sequence shown here is derived from an EMBL/GenBank/DDBJ whole genome shotgun (WGS) entry which is preliminary data.</text>
</comment>
<dbReference type="AlphaFoldDB" id="A0A9N9GVZ7"/>
<sequence>GSSLLMKRCAPGAGNADCGCGEPCEDNADCGTDLFCQASICCNDFDCNC</sequence>
<evidence type="ECO:0000313" key="1">
    <source>
        <dbReference type="EMBL" id="CAG8638428.1"/>
    </source>
</evidence>
<proteinExistence type="predicted"/>
<accession>A0A9N9GVZ7</accession>
<feature type="non-terminal residue" evidence="1">
    <location>
        <position position="1"/>
    </location>
</feature>
<keyword evidence="2" id="KW-1185">Reference proteome</keyword>